<keyword evidence="3" id="KW-1185">Reference proteome</keyword>
<feature type="compositionally biased region" description="Low complexity" evidence="1">
    <location>
        <begin position="64"/>
        <end position="83"/>
    </location>
</feature>
<proteinExistence type="predicted"/>
<evidence type="ECO:0000313" key="2">
    <source>
        <dbReference type="EMBL" id="KAB5579621.1"/>
    </source>
</evidence>
<sequence>MLFGSLCAWHADHEKKKKKFRSCGIKRRPGSAKELLSTPTSPIELELPARGTHSKYKGRTQSAPYSPYHSPPLFSLHPSPLPH</sequence>
<comment type="caution">
    <text evidence="2">The sequence shown here is derived from an EMBL/GenBank/DDBJ whole genome shotgun (WGS) entry which is preliminary data.</text>
</comment>
<dbReference type="Proteomes" id="UP000327468">
    <property type="component" value="Chromosome 4"/>
</dbReference>
<feature type="region of interest" description="Disordered" evidence="1">
    <location>
        <begin position="21"/>
        <end position="83"/>
    </location>
</feature>
<protein>
    <submittedName>
        <fullName evidence="2">Uncharacterized protein</fullName>
    </submittedName>
</protein>
<gene>
    <name evidence="2" type="ORF">PHYPO_G00197060</name>
</gene>
<dbReference type="EMBL" id="VFJC01000005">
    <property type="protein sequence ID" value="KAB5579621.1"/>
    <property type="molecule type" value="Genomic_DNA"/>
</dbReference>
<name>A0A5N5PKR9_PANHP</name>
<accession>A0A5N5PKR9</accession>
<reference evidence="2 3" key="1">
    <citation type="submission" date="2019-06" db="EMBL/GenBank/DDBJ databases">
        <title>A chromosome-scale genome assembly of the striped catfish, Pangasianodon hypophthalmus.</title>
        <authorList>
            <person name="Wen M."/>
            <person name="Zahm M."/>
            <person name="Roques C."/>
            <person name="Cabau C."/>
            <person name="Klopp C."/>
            <person name="Donnadieu C."/>
            <person name="Jouanno E."/>
            <person name="Avarre J.-C."/>
            <person name="Campet M."/>
            <person name="Ha T.T.T."/>
            <person name="Dugue R."/>
            <person name="Lampietro C."/>
            <person name="Louis A."/>
            <person name="Herpin A."/>
            <person name="Echchiki A."/>
            <person name="Berthelot C."/>
            <person name="Parey E."/>
            <person name="Roest-Crollius H."/>
            <person name="Braasch I."/>
            <person name="Postlethwait J."/>
            <person name="Bobe J."/>
            <person name="Montfort J."/>
            <person name="Bouchez O."/>
            <person name="Begum T."/>
            <person name="Schartl M."/>
            <person name="Guiguen Y."/>
        </authorList>
    </citation>
    <scope>NUCLEOTIDE SEQUENCE [LARGE SCALE GENOMIC DNA]</scope>
    <source>
        <strain evidence="2 3">Indonesia</strain>
        <tissue evidence="2">Blood</tissue>
    </source>
</reference>
<feature type="compositionally biased region" description="Basic residues" evidence="1">
    <location>
        <begin position="21"/>
        <end position="30"/>
    </location>
</feature>
<dbReference type="AlphaFoldDB" id="A0A5N5PKR9"/>
<organism evidence="2 3">
    <name type="scientific">Pangasianodon hypophthalmus</name>
    <name type="common">Striped catfish</name>
    <name type="synonym">Helicophagus hypophthalmus</name>
    <dbReference type="NCBI Taxonomy" id="310915"/>
    <lineage>
        <taxon>Eukaryota</taxon>
        <taxon>Metazoa</taxon>
        <taxon>Chordata</taxon>
        <taxon>Craniata</taxon>
        <taxon>Vertebrata</taxon>
        <taxon>Euteleostomi</taxon>
        <taxon>Actinopterygii</taxon>
        <taxon>Neopterygii</taxon>
        <taxon>Teleostei</taxon>
        <taxon>Ostariophysi</taxon>
        <taxon>Siluriformes</taxon>
        <taxon>Pangasiidae</taxon>
        <taxon>Pangasianodon</taxon>
    </lineage>
</organism>
<evidence type="ECO:0000313" key="3">
    <source>
        <dbReference type="Proteomes" id="UP000327468"/>
    </source>
</evidence>
<evidence type="ECO:0000256" key="1">
    <source>
        <dbReference type="SAM" id="MobiDB-lite"/>
    </source>
</evidence>